<reference evidence="2" key="1">
    <citation type="journal article" date="2010" name="Mol. Phylogenet. Evol.">
        <title>Comparison of seven Crassostrea mitogenomes and phylogenetic analyses.</title>
        <authorList>
            <person name="Wu X."/>
            <person name="Xu X."/>
            <person name="Yu Z."/>
            <person name="Wei Z."/>
            <person name="Xia J."/>
        </authorList>
    </citation>
    <scope>NUCLEOTIDE SEQUENCE</scope>
</reference>
<evidence type="ECO:0000256" key="1">
    <source>
        <dbReference type="SAM" id="Phobius"/>
    </source>
</evidence>
<feature type="transmembrane region" description="Helical" evidence="1">
    <location>
        <begin position="27"/>
        <end position="47"/>
    </location>
</feature>
<protein>
    <submittedName>
        <fullName evidence="2">NADH dehydrogenase subunit 4L</fullName>
    </submittedName>
</protein>
<evidence type="ECO:0000313" key="2">
    <source>
        <dbReference type="EMBL" id="ACO40225.1"/>
    </source>
</evidence>
<dbReference type="AlphaFoldDB" id="D5FRW6"/>
<geneLocation type="mitochondrion" evidence="2"/>
<proteinExistence type="predicted"/>
<evidence type="ECO:0000313" key="3">
    <source>
        <dbReference type="EMBL" id="UBR43055.1"/>
    </source>
</evidence>
<keyword evidence="1" id="KW-0812">Transmembrane</keyword>
<keyword evidence="1" id="KW-0472">Membrane</keyword>
<feature type="transmembrane region" description="Helical" evidence="1">
    <location>
        <begin position="54"/>
        <end position="78"/>
    </location>
</feature>
<keyword evidence="2" id="KW-0496">Mitochondrion</keyword>
<accession>A0A8K1YJR5</accession>
<keyword evidence="1" id="KW-1133">Transmembrane helix</keyword>
<dbReference type="Gene3D" id="1.10.287.3510">
    <property type="match status" value="1"/>
</dbReference>
<dbReference type="EMBL" id="MT985154">
    <property type="protein sequence ID" value="UBR43055.1"/>
    <property type="molecule type" value="Genomic_DNA"/>
</dbReference>
<dbReference type="EMBL" id="FJ841967">
    <property type="protein sequence ID" value="ACO40225.1"/>
    <property type="molecule type" value="Genomic_DNA"/>
</dbReference>
<accession>D5FRW6</accession>
<sequence>MKSSMALFTMVLWVVIGAMLKKFSNFLSYLILMEGVCVSLGAMLICAQETAPSYGLFVFLVLVACETSLGLSLMVGMMRNSDSGVYSLYSQSA</sequence>
<organism evidence="2">
    <name type="scientific">Crassostrea iredalei</name>
    <name type="common">Tropical oyster</name>
    <dbReference type="NCBI Taxonomy" id="2249711"/>
    <lineage>
        <taxon>Eukaryota</taxon>
        <taxon>Metazoa</taxon>
        <taxon>Spiralia</taxon>
        <taxon>Lophotrochozoa</taxon>
        <taxon>Mollusca</taxon>
        <taxon>Bivalvia</taxon>
        <taxon>Autobranchia</taxon>
        <taxon>Pteriomorphia</taxon>
        <taxon>Ostreida</taxon>
        <taxon>Ostreoidea</taxon>
        <taxon>Ostreidae</taxon>
        <taxon>Magallana</taxon>
    </lineage>
</organism>
<name>D5FRW6_CRAIR</name>
<reference evidence="3" key="2">
    <citation type="submission" date="2020-09" db="EMBL/GenBank/DDBJ databases">
        <title>The complete mitochondrial sequence of Indian oyster Magallana bilineata.</title>
        <authorList>
            <person name="Arshad E."/>
            <person name="Pradeep M.A."/>
            <person name="Vijayan K.K."/>
        </authorList>
    </citation>
    <scope>NUCLEOTIDE SEQUENCE</scope>
</reference>
<gene>
    <name evidence="2" type="primary">nad4L</name>
</gene>